<comment type="caution">
    <text evidence="3">The sequence shown here is derived from an EMBL/GenBank/DDBJ whole genome shotgun (WGS) entry which is preliminary data.</text>
</comment>
<keyword evidence="4" id="KW-1185">Reference proteome</keyword>
<feature type="coiled-coil region" evidence="1">
    <location>
        <begin position="29"/>
        <end position="86"/>
    </location>
</feature>
<evidence type="ECO:0000256" key="2">
    <source>
        <dbReference type="SAM" id="MobiDB-lite"/>
    </source>
</evidence>
<sequence length="444" mass="49822">MDELSKDPELAPGLVKLLSEKLTETRRALGESRRTNAGLQAELNELREASAELAGRMSEERDAGEQEDLEQEVVRLHQELAERTAQWEDVCQENESMGAELDELRQQRLTTRTSEDLDGDVKPLTSCLARLCPAKDDIRRLQEEIENLEEHHAQGILASDEAMVKLRAELDKTAVKRDKYKAKLQSAKEKLILLAEAAEAENAARSLADGSGPASPHDLQLPEEETTSDDDQIQSYECRLDPNICPQRLPKDVAALSTAADVLFWPGRTIYPYGAGSDARLLASTMVCDTTTTPFCWKPSNHRLRKRVGTTRELFYLAAPKDVRYLGAYRCVLVRAYTKDEFRQLQKQVKDDIIDHAVLGGACVASRLTDDDRDSICKAYISGDVEVEFTHLVFDKVNRQYLDALVKYKVEFQVPDSPAVPAEKRKFSQTIPEIKSTSSKKARA</sequence>
<dbReference type="OrthoDB" id="10509225at2759"/>
<feature type="region of interest" description="Disordered" evidence="2">
    <location>
        <begin position="204"/>
        <end position="231"/>
    </location>
</feature>
<protein>
    <submittedName>
        <fullName evidence="3">Uncharacterized protein</fullName>
    </submittedName>
</protein>
<keyword evidence="1" id="KW-0175">Coiled coil</keyword>
<dbReference type="Proteomes" id="UP000703269">
    <property type="component" value="Unassembled WGS sequence"/>
</dbReference>
<proteinExistence type="predicted"/>
<feature type="compositionally biased region" description="Acidic residues" evidence="2">
    <location>
        <begin position="221"/>
        <end position="231"/>
    </location>
</feature>
<feature type="coiled-coil region" evidence="1">
    <location>
        <begin position="138"/>
        <end position="201"/>
    </location>
</feature>
<evidence type="ECO:0000256" key="1">
    <source>
        <dbReference type="SAM" id="Coils"/>
    </source>
</evidence>
<evidence type="ECO:0000313" key="4">
    <source>
        <dbReference type="Proteomes" id="UP000703269"/>
    </source>
</evidence>
<dbReference type="AlphaFoldDB" id="A0A9P3LHN1"/>
<reference evidence="3 4" key="1">
    <citation type="submission" date="2021-08" db="EMBL/GenBank/DDBJ databases">
        <title>Draft Genome Sequence of Phanerochaete sordida strain YK-624.</title>
        <authorList>
            <person name="Mori T."/>
            <person name="Dohra H."/>
            <person name="Suzuki T."/>
            <person name="Kawagishi H."/>
            <person name="Hirai H."/>
        </authorList>
    </citation>
    <scope>NUCLEOTIDE SEQUENCE [LARGE SCALE GENOMIC DNA]</scope>
    <source>
        <strain evidence="3 4">YK-624</strain>
    </source>
</reference>
<evidence type="ECO:0000313" key="3">
    <source>
        <dbReference type="EMBL" id="GJE94317.1"/>
    </source>
</evidence>
<dbReference type="EMBL" id="BPQB01000039">
    <property type="protein sequence ID" value="GJE94317.1"/>
    <property type="molecule type" value="Genomic_DNA"/>
</dbReference>
<name>A0A9P3LHN1_9APHY</name>
<accession>A0A9P3LHN1</accession>
<gene>
    <name evidence="3" type="ORF">PsYK624_104860</name>
</gene>
<organism evidence="3 4">
    <name type="scientific">Phanerochaete sordida</name>
    <dbReference type="NCBI Taxonomy" id="48140"/>
    <lineage>
        <taxon>Eukaryota</taxon>
        <taxon>Fungi</taxon>
        <taxon>Dikarya</taxon>
        <taxon>Basidiomycota</taxon>
        <taxon>Agaricomycotina</taxon>
        <taxon>Agaricomycetes</taxon>
        <taxon>Polyporales</taxon>
        <taxon>Phanerochaetaceae</taxon>
        <taxon>Phanerochaete</taxon>
    </lineage>
</organism>